<dbReference type="Proteomes" id="UP001304650">
    <property type="component" value="Chromosome"/>
</dbReference>
<dbReference type="KEGG" id="proo:MJB10_03710"/>
<protein>
    <submittedName>
        <fullName evidence="2">Aldo/keto reductase</fullName>
    </submittedName>
</protein>
<evidence type="ECO:0000259" key="1">
    <source>
        <dbReference type="Pfam" id="PF00248"/>
    </source>
</evidence>
<dbReference type="RefSeq" id="WP_314801847.1">
    <property type="nucleotide sequence ID" value="NZ_CP130319.1"/>
</dbReference>
<dbReference type="EMBL" id="CP130319">
    <property type="protein sequence ID" value="WNR45253.1"/>
    <property type="molecule type" value="Genomic_DNA"/>
</dbReference>
<evidence type="ECO:0000313" key="3">
    <source>
        <dbReference type="Proteomes" id="UP001304650"/>
    </source>
</evidence>
<dbReference type="Gene3D" id="3.20.20.100">
    <property type="entry name" value="NADP-dependent oxidoreductase domain"/>
    <property type="match status" value="1"/>
</dbReference>
<feature type="domain" description="NADP-dependent oxidoreductase" evidence="1">
    <location>
        <begin position="1"/>
        <end position="41"/>
    </location>
</feature>
<dbReference type="InterPro" id="IPR036812">
    <property type="entry name" value="NAD(P)_OxRdtase_dom_sf"/>
</dbReference>
<evidence type="ECO:0000313" key="2">
    <source>
        <dbReference type="EMBL" id="WNR45253.1"/>
    </source>
</evidence>
<dbReference type="Pfam" id="PF00248">
    <property type="entry name" value="Aldo_ket_red"/>
    <property type="match status" value="1"/>
</dbReference>
<keyword evidence="3" id="KW-1185">Reference proteome</keyword>
<name>A0AA96LSS0_9BACL</name>
<dbReference type="AlphaFoldDB" id="A0AA96LSS0"/>
<dbReference type="PANTHER" id="PTHR43312:SF1">
    <property type="entry name" value="NADP-DEPENDENT OXIDOREDUCTASE DOMAIN-CONTAINING PROTEIN"/>
    <property type="match status" value="1"/>
</dbReference>
<proteinExistence type="predicted"/>
<gene>
    <name evidence="2" type="ORF">MJB10_03710</name>
</gene>
<accession>A0AA96LSS0</accession>
<dbReference type="SUPFAM" id="SSF51430">
    <property type="entry name" value="NAD(P)-linked oxidoreductase"/>
    <property type="match status" value="1"/>
</dbReference>
<reference evidence="2" key="1">
    <citation type="submission" date="2022-02" db="EMBL/GenBank/DDBJ databases">
        <title>Paenibacillus sp. MBLB1832 Whole Genome Shotgun Sequencing.</title>
        <authorList>
            <person name="Hwang C.Y."/>
            <person name="Cho E.-S."/>
            <person name="Seo M.-J."/>
        </authorList>
    </citation>
    <scope>NUCLEOTIDE SEQUENCE</scope>
    <source>
        <strain evidence="2">MBLB1832</strain>
    </source>
</reference>
<dbReference type="PANTHER" id="PTHR43312">
    <property type="entry name" value="D-THREO-ALDOSE 1-DEHYDROGENASE"/>
    <property type="match status" value="1"/>
</dbReference>
<dbReference type="InterPro" id="IPR053135">
    <property type="entry name" value="AKR2_Oxidoreductase"/>
</dbReference>
<sequence>MVHRALGLGINFIDTAPLYGRGESERRVGLALKGRRKQIFLIPFSFLLDTC</sequence>
<organism evidence="2 3">
    <name type="scientific">Paenibacillus roseopurpureus</name>
    <dbReference type="NCBI Taxonomy" id="2918901"/>
    <lineage>
        <taxon>Bacteria</taxon>
        <taxon>Bacillati</taxon>
        <taxon>Bacillota</taxon>
        <taxon>Bacilli</taxon>
        <taxon>Bacillales</taxon>
        <taxon>Paenibacillaceae</taxon>
        <taxon>Paenibacillus</taxon>
    </lineage>
</organism>
<dbReference type="InterPro" id="IPR023210">
    <property type="entry name" value="NADP_OxRdtase_dom"/>
</dbReference>